<dbReference type="GO" id="GO:0031902">
    <property type="term" value="C:late endosome membrane"/>
    <property type="evidence" value="ECO:0007669"/>
    <property type="project" value="TreeGrafter"/>
</dbReference>
<evidence type="ECO:0000256" key="8">
    <source>
        <dbReference type="PROSITE-ProRule" id="PRU00740"/>
    </source>
</evidence>
<keyword evidence="4" id="KW-0967">Endosome</keyword>
<dbReference type="AlphaFoldDB" id="A0A8K0EF23"/>
<dbReference type="GO" id="GO:0005765">
    <property type="term" value="C:lysosomal membrane"/>
    <property type="evidence" value="ECO:0007669"/>
    <property type="project" value="UniProtKB-SubCell"/>
</dbReference>
<keyword evidence="8" id="KW-0458">Lysosome</keyword>
<dbReference type="OrthoDB" id="6232933at2759"/>
<feature type="disulfide bond" evidence="8">
    <location>
        <begin position="154"/>
        <end position="191"/>
    </location>
</feature>
<evidence type="ECO:0000256" key="5">
    <source>
        <dbReference type="ARBA" id="ARBA00022989"/>
    </source>
</evidence>
<dbReference type="CDD" id="cd12087">
    <property type="entry name" value="TM_EGFR-like"/>
    <property type="match status" value="1"/>
</dbReference>
<keyword evidence="7" id="KW-0325">Glycoprotein</keyword>
<feature type="disulfide bond" evidence="8">
    <location>
        <begin position="666"/>
        <end position="703"/>
    </location>
</feature>
<dbReference type="PROSITE" id="PS51407">
    <property type="entry name" value="LAMP_3"/>
    <property type="match status" value="2"/>
</dbReference>
<dbReference type="InterPro" id="IPR048528">
    <property type="entry name" value="Lamp2-like_luminal"/>
</dbReference>
<dbReference type="GO" id="GO:0072594">
    <property type="term" value="P:establishment of protein localization to organelle"/>
    <property type="evidence" value="ECO:0007669"/>
    <property type="project" value="TreeGrafter"/>
</dbReference>
<evidence type="ECO:0000256" key="6">
    <source>
        <dbReference type="ARBA" id="ARBA00023136"/>
    </source>
</evidence>
<evidence type="ECO:0000259" key="12">
    <source>
        <dbReference type="Pfam" id="PF01299"/>
    </source>
</evidence>
<organism evidence="13 14">
    <name type="scientific">Branchiostoma lanceolatum</name>
    <name type="common">Common lancelet</name>
    <name type="synonym">Amphioxus lanceolatum</name>
    <dbReference type="NCBI Taxonomy" id="7740"/>
    <lineage>
        <taxon>Eukaryota</taxon>
        <taxon>Metazoa</taxon>
        <taxon>Chordata</taxon>
        <taxon>Cephalochordata</taxon>
        <taxon>Leptocardii</taxon>
        <taxon>Amphioxiformes</taxon>
        <taxon>Branchiostomatidae</taxon>
        <taxon>Branchiostoma</taxon>
    </lineage>
</organism>
<evidence type="ECO:0000256" key="11">
    <source>
        <dbReference type="SAM" id="SignalP"/>
    </source>
</evidence>
<keyword evidence="8" id="KW-1015">Disulfide bond</keyword>
<evidence type="ECO:0000256" key="9">
    <source>
        <dbReference type="SAM" id="MobiDB-lite"/>
    </source>
</evidence>
<name>A0A8K0EF23_BRALA</name>
<feature type="signal peptide" evidence="11">
    <location>
        <begin position="1"/>
        <end position="17"/>
    </location>
</feature>
<comment type="caution">
    <text evidence="8">Lacks conserved residue(s) required for the propagation of feature annotation.</text>
</comment>
<keyword evidence="6 8" id="KW-0472">Membrane</keyword>
<feature type="transmembrane region" description="Helical" evidence="10">
    <location>
        <begin position="716"/>
        <end position="739"/>
    </location>
</feature>
<feature type="compositionally biased region" description="Low complexity" evidence="9">
    <location>
        <begin position="262"/>
        <end position="284"/>
    </location>
</feature>
<evidence type="ECO:0000313" key="14">
    <source>
        <dbReference type="Proteomes" id="UP000838412"/>
    </source>
</evidence>
<feature type="disulfide bond" evidence="8">
    <location>
        <begin position="545"/>
        <end position="583"/>
    </location>
</feature>
<proteinExistence type="inferred from homology"/>
<dbReference type="PANTHER" id="PTHR11506">
    <property type="entry name" value="LYSOSOME-ASSOCIATED MEMBRANE GLYCOPROTEIN"/>
    <property type="match status" value="1"/>
</dbReference>
<dbReference type="Proteomes" id="UP000838412">
    <property type="component" value="Chromosome 15"/>
</dbReference>
<dbReference type="GO" id="GO:0005886">
    <property type="term" value="C:plasma membrane"/>
    <property type="evidence" value="ECO:0007669"/>
    <property type="project" value="TreeGrafter"/>
</dbReference>
<feature type="domain" description="Lysosome-associated membrane glycoprotein 2-like luminal" evidence="12">
    <location>
        <begin position="292"/>
        <end position="448"/>
    </location>
</feature>
<reference evidence="13" key="1">
    <citation type="submission" date="2022-01" db="EMBL/GenBank/DDBJ databases">
        <authorList>
            <person name="Braso-Vives M."/>
        </authorList>
    </citation>
    <scope>NUCLEOTIDE SEQUENCE</scope>
</reference>
<feature type="chain" id="PRO_5035451178" evidence="11">
    <location>
        <begin position="18"/>
        <end position="757"/>
    </location>
</feature>
<dbReference type="Gene3D" id="2.40.160.110">
    <property type="match status" value="3"/>
</dbReference>
<dbReference type="FunFam" id="2.40.160.110:FF:000008">
    <property type="entry name" value="Uncharacterized protein"/>
    <property type="match status" value="3"/>
</dbReference>
<evidence type="ECO:0000256" key="1">
    <source>
        <dbReference type="ARBA" id="ARBA00004530"/>
    </source>
</evidence>
<dbReference type="Pfam" id="PF01299">
    <property type="entry name" value="Lamp2-like_luminal"/>
    <property type="match status" value="3"/>
</dbReference>
<feature type="compositionally biased region" description="Low complexity" evidence="9">
    <location>
        <begin position="465"/>
        <end position="521"/>
    </location>
</feature>
<dbReference type="PANTHER" id="PTHR11506:SF41">
    <property type="entry name" value="LYSOSOME-ASSOCIATED MEMBRANE GLYCOPROTEIN 1-LIKE"/>
    <property type="match status" value="1"/>
</dbReference>
<evidence type="ECO:0000256" key="7">
    <source>
        <dbReference type="ARBA" id="ARBA00023180"/>
    </source>
</evidence>
<dbReference type="InterPro" id="IPR002000">
    <property type="entry name" value="Lysosome-assoc_membr_glycop"/>
</dbReference>
<feature type="domain" description="Lysosome-associated membrane glycoprotein 2-like luminal" evidence="12">
    <location>
        <begin position="530"/>
        <end position="692"/>
    </location>
</feature>
<accession>A0A8K0EF23</accession>
<feature type="region of interest" description="Disordered" evidence="9">
    <location>
        <begin position="448"/>
        <end position="528"/>
    </location>
</feature>
<dbReference type="EMBL" id="OV696700">
    <property type="protein sequence ID" value="CAH1246128.1"/>
    <property type="molecule type" value="Genomic_DNA"/>
</dbReference>
<feature type="domain" description="Lysosome-associated membrane glycoprotein 2-like luminal" evidence="12">
    <location>
        <begin position="23"/>
        <end position="180"/>
    </location>
</feature>
<keyword evidence="3 11" id="KW-0732">Signal</keyword>
<feature type="region of interest" description="Disordered" evidence="9">
    <location>
        <begin position="251"/>
        <end position="290"/>
    </location>
</feature>
<protein>
    <submittedName>
        <fullName evidence="13">LAMP1 protein</fullName>
    </submittedName>
</protein>
<feature type="compositionally biased region" description="Pro residues" evidence="9">
    <location>
        <begin position="196"/>
        <end position="214"/>
    </location>
</feature>
<feature type="compositionally biased region" description="Low complexity" evidence="9">
    <location>
        <begin position="215"/>
        <end position="224"/>
    </location>
</feature>
<gene>
    <name evidence="13" type="primary">LAMP1</name>
    <name evidence="13" type="ORF">BLAG_LOCUS8248</name>
</gene>
<feature type="region of interest" description="Disordered" evidence="9">
    <location>
        <begin position="188"/>
        <end position="226"/>
    </location>
</feature>
<sequence>MLRSVVVLLVALNVALGTEVPRGSYKVVDKKSGDTCIRADFSLTFDVKYKKQDNTTGTATFSLPPDDDVDVTGTCDPAVLNVTNPGKFSFSATFAKLAPLGRGKFWLKEVAVQYYLLPDLFPDVSSETANKSMTETVTLDTVIFVTKYGDSYLCRKPKVVPIQNNVQLIFSDVQLQPYGLKDDKFSTAQECADDPTPSPPVTTPSPPSPPPPRHPTSGTTTSTPVKFGSTVNATFFGLKVQPFEVQNNTFGGEEVCSDDLPHTTPEPTTHPHTTPHPNITTPMPTTTPPSPHEGTWYVNGKDGKPCLLADAAIQLRIPYNTTGNKTRTAFIDVPRAATAGGRCGANNSSLSLHFNPGNITLQLGFRKEGKMKTDFVLWSAVVTYKEDPVIFKNTSSPGRRVKLENKSLKTFETKLGMAYKCDSKVVLSVNRSVEMEFVNTTIQPFGVEGGKFGNESVCPEDKGHTTPLPHTNHTTPLPHTNHTTPLPHTNHTTAPPHTNHTTPVPHTNHTTPHHSTPPHTTGQPLVPFEPKQGNYTVKGKDNKPCILANMAIQFHIKYDKTNNKQAVARFNADVTGAIASGNCGQDKSTLTLSFFENKFNLTFEFTKAKMGAKGADSFRAETIELSYEELEVLRFFPYAKDPGQVRQASNKSAHAFETEADHSYKCMAEYTLTLTKDVEIIVQKVHLQPFGVQDGKFSAAHECSLDPRPSSPDHSAAIAAGIVVPLVVIIAAAAGFFLYRRRKMSGNGNYESLKVNS</sequence>
<evidence type="ECO:0000256" key="2">
    <source>
        <dbReference type="ARBA" id="ARBA00022692"/>
    </source>
</evidence>
<keyword evidence="5 10" id="KW-1133">Transmembrane helix</keyword>
<evidence type="ECO:0000256" key="4">
    <source>
        <dbReference type="ARBA" id="ARBA00022753"/>
    </source>
</evidence>
<evidence type="ECO:0000256" key="10">
    <source>
        <dbReference type="SAM" id="Phobius"/>
    </source>
</evidence>
<evidence type="ECO:0000256" key="3">
    <source>
        <dbReference type="ARBA" id="ARBA00022729"/>
    </source>
</evidence>
<keyword evidence="14" id="KW-1185">Reference proteome</keyword>
<evidence type="ECO:0000313" key="13">
    <source>
        <dbReference type="EMBL" id="CAH1246128.1"/>
    </source>
</evidence>
<comment type="subcellular location">
    <subcellularLocation>
        <location evidence="1">Endosome membrane</location>
        <topology evidence="1">Single-pass type I membrane protein</topology>
    </subcellularLocation>
    <subcellularLocation>
        <location evidence="8">Lysosome membrane</location>
        <topology evidence="8">Single-pass type I membrane protein</topology>
    </subcellularLocation>
</comment>
<comment type="similarity">
    <text evidence="8">Belongs to the LAMP family.</text>
</comment>
<keyword evidence="2 8" id="KW-0812">Transmembrane</keyword>